<evidence type="ECO:0000256" key="1">
    <source>
        <dbReference type="SAM" id="Coils"/>
    </source>
</evidence>
<evidence type="ECO:0000313" key="5">
    <source>
        <dbReference type="EMBL" id="GJS77090.1"/>
    </source>
</evidence>
<dbReference type="InterPro" id="IPR056924">
    <property type="entry name" value="SH3_Tf2-1"/>
</dbReference>
<name>A0ABQ4YI21_9ASTR</name>
<dbReference type="InterPro" id="IPR021109">
    <property type="entry name" value="Peptidase_aspartic_dom_sf"/>
</dbReference>
<comment type="caution">
    <text evidence="5">The sequence shown here is derived from an EMBL/GenBank/DDBJ whole genome shotgun (WGS) entry which is preliminary data.</text>
</comment>
<feature type="domain" description="Retrotransposon gag" evidence="3">
    <location>
        <begin position="284"/>
        <end position="341"/>
    </location>
</feature>
<dbReference type="PANTHER" id="PTHR33067">
    <property type="entry name" value="RNA-DIRECTED DNA POLYMERASE-RELATED"/>
    <property type="match status" value="1"/>
</dbReference>
<feature type="coiled-coil region" evidence="1">
    <location>
        <begin position="378"/>
        <end position="445"/>
    </location>
</feature>
<reference evidence="5" key="1">
    <citation type="journal article" date="2022" name="Int. J. Mol. Sci.">
        <title>Draft Genome of Tanacetum Coccineum: Genomic Comparison of Closely Related Tanacetum-Family Plants.</title>
        <authorList>
            <person name="Yamashiro T."/>
            <person name="Shiraishi A."/>
            <person name="Nakayama K."/>
            <person name="Satake H."/>
        </authorList>
    </citation>
    <scope>NUCLEOTIDE SEQUENCE</scope>
</reference>
<feature type="region of interest" description="Disordered" evidence="2">
    <location>
        <begin position="355"/>
        <end position="377"/>
    </location>
</feature>
<evidence type="ECO:0000256" key="2">
    <source>
        <dbReference type="SAM" id="MobiDB-lite"/>
    </source>
</evidence>
<dbReference type="InterPro" id="IPR005162">
    <property type="entry name" value="Retrotrans_gag_dom"/>
</dbReference>
<organism evidence="5 6">
    <name type="scientific">Tanacetum coccineum</name>
    <dbReference type="NCBI Taxonomy" id="301880"/>
    <lineage>
        <taxon>Eukaryota</taxon>
        <taxon>Viridiplantae</taxon>
        <taxon>Streptophyta</taxon>
        <taxon>Embryophyta</taxon>
        <taxon>Tracheophyta</taxon>
        <taxon>Spermatophyta</taxon>
        <taxon>Magnoliopsida</taxon>
        <taxon>eudicotyledons</taxon>
        <taxon>Gunneridae</taxon>
        <taxon>Pentapetalae</taxon>
        <taxon>asterids</taxon>
        <taxon>campanulids</taxon>
        <taxon>Asterales</taxon>
        <taxon>Asteraceae</taxon>
        <taxon>Asteroideae</taxon>
        <taxon>Anthemideae</taxon>
        <taxon>Anthemidinae</taxon>
        <taxon>Tanacetum</taxon>
    </lineage>
</organism>
<feature type="domain" description="Tf2-1-like SH3-like" evidence="4">
    <location>
        <begin position="78"/>
        <end position="108"/>
    </location>
</feature>
<dbReference type="Pfam" id="PF24626">
    <property type="entry name" value="SH3_Tf2-1"/>
    <property type="match status" value="1"/>
</dbReference>
<evidence type="ECO:0008006" key="7">
    <source>
        <dbReference type="Google" id="ProtNLM"/>
    </source>
</evidence>
<keyword evidence="6" id="KW-1185">Reference proteome</keyword>
<feature type="compositionally biased region" description="Acidic residues" evidence="2">
    <location>
        <begin position="1"/>
        <end position="16"/>
    </location>
</feature>
<sequence length="550" mass="62449">MSGNVQEDEVKDDFEELPPKDELGIRTSIQDPPTYLDMKPLLKHLEYAFPEELFLLPVVSCPTRRSYTSKILSQLIAQSEGKVAYRLELPQELSRVHHTFHVSNLKKCYADEPLNRRSNDGSEAGYPWLRLAGTLGEVLSSPGNVKIRSNRNTHNSSQTGLRHPLQEEDDRKRARFRGSTISSGRKKSQRSNSSDGGNTGDGGKTVGGAIGARGSGIGDSLLVALYACMTFIYGSSWKGEMVSEVERSLDESSEGSEEVFPDESAWEENSNLIKEIQASMDAAIFPFTFTETAKRWVDRLAPRTINTWDLLKKAFIQRSDAKFVKDLTSTKLNEEVKQVEKVRYGEFGQTMPFNRNNGGKFRVGPPGYYTKTDNRPPYRERRQNLEELLAKNQEESARRSTEIELWIKKLQENAEINTRNQSTSLKNLEAQIEQLTKEIRSNKALEQVKTITADQETFGLDKIRRVSFILDPENKTSEVLQHQLPHKELNPGNFTLPCTVGKFNFYAIADLGVSINVMPRSMFEHLQLTNLRKTNMLCEMTDMSKKHPWE</sequence>
<gene>
    <name evidence="5" type="ORF">Tco_0726971</name>
</gene>
<proteinExistence type="predicted"/>
<dbReference type="Pfam" id="PF03732">
    <property type="entry name" value="Retrotrans_gag"/>
    <property type="match status" value="1"/>
</dbReference>
<accession>A0ABQ4YI21</accession>
<reference evidence="5" key="2">
    <citation type="submission" date="2022-01" db="EMBL/GenBank/DDBJ databases">
        <authorList>
            <person name="Yamashiro T."/>
            <person name="Shiraishi A."/>
            <person name="Satake H."/>
            <person name="Nakayama K."/>
        </authorList>
    </citation>
    <scope>NUCLEOTIDE SEQUENCE</scope>
</reference>
<dbReference type="Gene3D" id="2.40.70.10">
    <property type="entry name" value="Acid Proteases"/>
    <property type="match status" value="1"/>
</dbReference>
<evidence type="ECO:0000313" key="6">
    <source>
        <dbReference type="Proteomes" id="UP001151760"/>
    </source>
</evidence>
<feature type="region of interest" description="Disordered" evidence="2">
    <location>
        <begin position="142"/>
        <end position="204"/>
    </location>
</feature>
<dbReference type="EMBL" id="BQNB010010423">
    <property type="protein sequence ID" value="GJS77090.1"/>
    <property type="molecule type" value="Genomic_DNA"/>
</dbReference>
<protein>
    <recommendedName>
        <fullName evidence="7">Retrotransposon gag domain-containing protein</fullName>
    </recommendedName>
</protein>
<dbReference type="Proteomes" id="UP001151760">
    <property type="component" value="Unassembled WGS sequence"/>
</dbReference>
<evidence type="ECO:0000259" key="4">
    <source>
        <dbReference type="Pfam" id="PF24626"/>
    </source>
</evidence>
<feature type="region of interest" description="Disordered" evidence="2">
    <location>
        <begin position="1"/>
        <end position="29"/>
    </location>
</feature>
<keyword evidence="1" id="KW-0175">Coiled coil</keyword>
<dbReference type="PANTHER" id="PTHR33067:SF9">
    <property type="entry name" value="RNA-DIRECTED DNA POLYMERASE"/>
    <property type="match status" value="1"/>
</dbReference>
<evidence type="ECO:0000259" key="3">
    <source>
        <dbReference type="Pfam" id="PF03732"/>
    </source>
</evidence>
<feature type="compositionally biased region" description="Polar residues" evidence="2">
    <location>
        <begin position="150"/>
        <end position="160"/>
    </location>
</feature>